<dbReference type="AlphaFoldDB" id="S7PCS2"/>
<dbReference type="Proteomes" id="UP000052978">
    <property type="component" value="Unassembled WGS sequence"/>
</dbReference>
<dbReference type="EMBL" id="KE161857">
    <property type="protein sequence ID" value="EPQ05672.1"/>
    <property type="molecule type" value="Genomic_DNA"/>
</dbReference>
<keyword evidence="2" id="KW-1185">Reference proteome</keyword>
<proteinExistence type="predicted"/>
<organism evidence="1 2">
    <name type="scientific">Myotis brandtii</name>
    <name type="common">Brandt's bat</name>
    <dbReference type="NCBI Taxonomy" id="109478"/>
    <lineage>
        <taxon>Eukaryota</taxon>
        <taxon>Metazoa</taxon>
        <taxon>Chordata</taxon>
        <taxon>Craniata</taxon>
        <taxon>Vertebrata</taxon>
        <taxon>Euteleostomi</taxon>
        <taxon>Mammalia</taxon>
        <taxon>Eutheria</taxon>
        <taxon>Laurasiatheria</taxon>
        <taxon>Chiroptera</taxon>
        <taxon>Yangochiroptera</taxon>
        <taxon>Vespertilionidae</taxon>
        <taxon>Myotis</taxon>
    </lineage>
</organism>
<reference evidence="1 2" key="1">
    <citation type="journal article" date="2013" name="Nat. Commun.">
        <title>Genome analysis reveals insights into physiology and longevity of the Brandt's bat Myotis brandtii.</title>
        <authorList>
            <person name="Seim I."/>
            <person name="Fang X."/>
            <person name="Xiong Z."/>
            <person name="Lobanov A.V."/>
            <person name="Huang Z."/>
            <person name="Ma S."/>
            <person name="Feng Y."/>
            <person name="Turanov A.A."/>
            <person name="Zhu Y."/>
            <person name="Lenz T.L."/>
            <person name="Gerashchenko M.V."/>
            <person name="Fan D."/>
            <person name="Hee Yim S."/>
            <person name="Yao X."/>
            <person name="Jordan D."/>
            <person name="Xiong Y."/>
            <person name="Ma Y."/>
            <person name="Lyapunov A.N."/>
            <person name="Chen G."/>
            <person name="Kulakova O.I."/>
            <person name="Sun Y."/>
            <person name="Lee S.G."/>
            <person name="Bronson R.T."/>
            <person name="Moskalev A.A."/>
            <person name="Sunyaev S.R."/>
            <person name="Zhang G."/>
            <person name="Krogh A."/>
            <person name="Wang J."/>
            <person name="Gladyshev V.N."/>
        </authorList>
    </citation>
    <scope>NUCLEOTIDE SEQUENCE [LARGE SCALE GENOMIC DNA]</scope>
</reference>
<sequence length="76" mass="8478">MAVAREGKWGWCGKRHGQHMRPHTTDPETRELVYFPFFDAATASLKCLNENVLGSESTAHLAFHITLLDHVGVETG</sequence>
<accession>S7PCS2</accession>
<evidence type="ECO:0000313" key="2">
    <source>
        <dbReference type="Proteomes" id="UP000052978"/>
    </source>
</evidence>
<gene>
    <name evidence="1" type="ORF">D623_10033953</name>
</gene>
<evidence type="ECO:0000313" key="1">
    <source>
        <dbReference type="EMBL" id="EPQ05672.1"/>
    </source>
</evidence>
<name>S7PCS2_MYOBR</name>
<protein>
    <submittedName>
        <fullName evidence="1">Uncharacterized protein</fullName>
    </submittedName>
</protein>